<keyword evidence="12" id="KW-1185">Reference proteome</keyword>
<dbReference type="InterPro" id="IPR017871">
    <property type="entry name" value="ABC_transporter-like_CS"/>
</dbReference>
<reference evidence="11 12" key="1">
    <citation type="submission" date="2019-12" db="EMBL/GenBank/DDBJ databases">
        <title>Comparative genomics gives insights into the taxonomy of the Azoarcus-Aromatoleum group and reveals separate origins of nif in the plant-associated Azoarcus and non-plant-associated Aromatoleum sub-groups.</title>
        <authorList>
            <person name="Lafos M."/>
            <person name="Maluk M."/>
            <person name="Batista M."/>
            <person name="Junghare M."/>
            <person name="Carmona M."/>
            <person name="Faoro H."/>
            <person name="Cruz L.M."/>
            <person name="Battistoni F."/>
            <person name="De Souza E."/>
            <person name="Pedrosa F."/>
            <person name="Chen W.-M."/>
            <person name="Poole P.S."/>
            <person name="Dixon R.A."/>
            <person name="James E.K."/>
        </authorList>
    </citation>
    <scope>NUCLEOTIDE SEQUENCE [LARGE SCALE GENOMIC DNA]</scope>
    <source>
        <strain evidence="11 12">ToN1</strain>
    </source>
</reference>
<dbReference type="PROSITE" id="PS50929">
    <property type="entry name" value="ABC_TM1F"/>
    <property type="match status" value="1"/>
</dbReference>
<evidence type="ECO:0000256" key="5">
    <source>
        <dbReference type="ARBA" id="ARBA00022840"/>
    </source>
</evidence>
<dbReference type="InterPro" id="IPR003439">
    <property type="entry name" value="ABC_transporter-like_ATP-bd"/>
</dbReference>
<evidence type="ECO:0000259" key="10">
    <source>
        <dbReference type="PROSITE" id="PS50929"/>
    </source>
</evidence>
<proteinExistence type="predicted"/>
<dbReference type="PROSITE" id="PS00211">
    <property type="entry name" value="ABC_TRANSPORTER_1"/>
    <property type="match status" value="1"/>
</dbReference>
<dbReference type="Gene3D" id="3.40.50.300">
    <property type="entry name" value="P-loop containing nucleotide triphosphate hydrolases"/>
    <property type="match status" value="1"/>
</dbReference>
<accession>A0ABX1MMK1</accession>
<dbReference type="Pfam" id="PF00005">
    <property type="entry name" value="ABC_tran"/>
    <property type="match status" value="1"/>
</dbReference>
<dbReference type="Pfam" id="PF00664">
    <property type="entry name" value="ABC_membrane"/>
    <property type="match status" value="1"/>
</dbReference>
<feature type="transmembrane region" description="Helical" evidence="8">
    <location>
        <begin position="41"/>
        <end position="60"/>
    </location>
</feature>
<feature type="domain" description="ABC transporter" evidence="9">
    <location>
        <begin position="362"/>
        <end position="576"/>
    </location>
</feature>
<keyword evidence="5 11" id="KW-0067">ATP-binding</keyword>
<dbReference type="InterPro" id="IPR027417">
    <property type="entry name" value="P-loop_NTPase"/>
</dbReference>
<organism evidence="11 12">
    <name type="scientific">Aromatoleum petrolei</name>
    <dbReference type="NCBI Taxonomy" id="76116"/>
    <lineage>
        <taxon>Bacteria</taxon>
        <taxon>Pseudomonadati</taxon>
        <taxon>Pseudomonadota</taxon>
        <taxon>Betaproteobacteria</taxon>
        <taxon>Rhodocyclales</taxon>
        <taxon>Rhodocyclaceae</taxon>
        <taxon>Aromatoleum</taxon>
    </lineage>
</organism>
<evidence type="ECO:0000256" key="4">
    <source>
        <dbReference type="ARBA" id="ARBA00022741"/>
    </source>
</evidence>
<dbReference type="Gene3D" id="1.20.1560.10">
    <property type="entry name" value="ABC transporter type 1, transmembrane domain"/>
    <property type="match status" value="1"/>
</dbReference>
<keyword evidence="3 8" id="KW-0812">Transmembrane</keyword>
<evidence type="ECO:0000256" key="6">
    <source>
        <dbReference type="ARBA" id="ARBA00022989"/>
    </source>
</evidence>
<feature type="transmembrane region" description="Helical" evidence="8">
    <location>
        <begin position="184"/>
        <end position="202"/>
    </location>
</feature>
<feature type="transmembrane region" description="Helical" evidence="8">
    <location>
        <begin position="263"/>
        <end position="284"/>
    </location>
</feature>
<dbReference type="InterPro" id="IPR036640">
    <property type="entry name" value="ABC1_TM_sf"/>
</dbReference>
<dbReference type="EMBL" id="WTVR01000018">
    <property type="protein sequence ID" value="NMF88998.1"/>
    <property type="molecule type" value="Genomic_DNA"/>
</dbReference>
<dbReference type="InterPro" id="IPR039421">
    <property type="entry name" value="Type_1_exporter"/>
</dbReference>
<dbReference type="InterPro" id="IPR003593">
    <property type="entry name" value="AAA+_ATPase"/>
</dbReference>
<evidence type="ECO:0000313" key="11">
    <source>
        <dbReference type="EMBL" id="NMF88998.1"/>
    </source>
</evidence>
<dbReference type="GO" id="GO:0005524">
    <property type="term" value="F:ATP binding"/>
    <property type="evidence" value="ECO:0007669"/>
    <property type="project" value="UniProtKB-KW"/>
</dbReference>
<evidence type="ECO:0000256" key="2">
    <source>
        <dbReference type="ARBA" id="ARBA00022475"/>
    </source>
</evidence>
<dbReference type="PANTHER" id="PTHR43394">
    <property type="entry name" value="ATP-DEPENDENT PERMEASE MDL1, MITOCHONDRIAL"/>
    <property type="match status" value="1"/>
</dbReference>
<evidence type="ECO:0000256" key="1">
    <source>
        <dbReference type="ARBA" id="ARBA00004651"/>
    </source>
</evidence>
<feature type="transmembrane region" description="Helical" evidence="8">
    <location>
        <begin position="155"/>
        <end position="178"/>
    </location>
</feature>
<dbReference type="PROSITE" id="PS50893">
    <property type="entry name" value="ABC_TRANSPORTER_2"/>
    <property type="match status" value="1"/>
</dbReference>
<keyword evidence="7 8" id="KW-0472">Membrane</keyword>
<sequence length="576" mass="61586">MSAEAIRMAGAAPASRSAAQGEGARLNALYRWLWAFIRPEAPAFAGVLLLSFLAVGAGLAQPYLTKALIDDGILAQDRQGVLMIGALMVGLALVALVIGFACRRIHVAASARMLHRMRESLFAHVLTLSPVFFSQTRQGDLIARLEGDLGEVQRFAVDAVLSAINSILTLIGTVALLAMLSPMLALYLGVLMAINAIVLSWVKPRIEALSLKARDAGVEVSSFLVEKLGAVRCVQTYVAEKREIAHLAALHRTVRDRMLSLQAVGYLGGAFPNLVLSLAVIGIFVGGSLAMIGGDALTLGTLVAFATYVQRASAPLHALMGLYLQWQRVKVGLGRVEEVRSLSPAVTMPDQPGSRRVAAGELVMRDVAFVYPGSPRRVLSELSLTVPVGAKVWLRGVSGSGKSTLIDLLHRQFDPASGSIMIGGIDLRELDPRVLRRHVVVVSQEPVLFSGSIADNIRYACPDATPEDVRRAARAAGVFEFAERLSGALDATVGVRGASLSGGERQRVALARALLMKPDVLIIDEGTSSLDTALEQRFLQAIDALLPRATRIIVSHRELDPAAFDRIIDLPQGVTC</sequence>
<dbReference type="SUPFAM" id="SSF90123">
    <property type="entry name" value="ABC transporter transmembrane region"/>
    <property type="match status" value="1"/>
</dbReference>
<evidence type="ECO:0000256" key="3">
    <source>
        <dbReference type="ARBA" id="ARBA00022692"/>
    </source>
</evidence>
<dbReference type="SMART" id="SM00382">
    <property type="entry name" value="AAA"/>
    <property type="match status" value="1"/>
</dbReference>
<keyword evidence="2" id="KW-1003">Cell membrane</keyword>
<dbReference type="SUPFAM" id="SSF52540">
    <property type="entry name" value="P-loop containing nucleoside triphosphate hydrolases"/>
    <property type="match status" value="1"/>
</dbReference>
<dbReference type="RefSeq" id="WP_169206373.1">
    <property type="nucleotide sequence ID" value="NZ_CP059560.1"/>
</dbReference>
<gene>
    <name evidence="11" type="ORF">GPA26_10990</name>
</gene>
<protein>
    <submittedName>
        <fullName evidence="11">ATP-binding cassette domain-containing protein</fullName>
    </submittedName>
</protein>
<keyword evidence="4" id="KW-0547">Nucleotide-binding</keyword>
<dbReference type="Proteomes" id="UP000652074">
    <property type="component" value="Unassembled WGS sequence"/>
</dbReference>
<keyword evidence="6 8" id="KW-1133">Transmembrane helix</keyword>
<dbReference type="CDD" id="cd07346">
    <property type="entry name" value="ABC_6TM_exporters"/>
    <property type="match status" value="1"/>
</dbReference>
<comment type="caution">
    <text evidence="11">The sequence shown here is derived from an EMBL/GenBank/DDBJ whole genome shotgun (WGS) entry which is preliminary data.</text>
</comment>
<dbReference type="InterPro" id="IPR011527">
    <property type="entry name" value="ABC1_TM_dom"/>
</dbReference>
<evidence type="ECO:0000256" key="7">
    <source>
        <dbReference type="ARBA" id="ARBA00023136"/>
    </source>
</evidence>
<comment type="subcellular location">
    <subcellularLocation>
        <location evidence="1">Cell membrane</location>
        <topology evidence="1">Multi-pass membrane protein</topology>
    </subcellularLocation>
</comment>
<dbReference type="PANTHER" id="PTHR43394:SF1">
    <property type="entry name" value="ATP-BINDING CASSETTE SUB-FAMILY B MEMBER 10, MITOCHONDRIAL"/>
    <property type="match status" value="1"/>
</dbReference>
<feature type="domain" description="ABC transmembrane type-1" evidence="10">
    <location>
        <begin position="45"/>
        <end position="328"/>
    </location>
</feature>
<feature type="transmembrane region" description="Helical" evidence="8">
    <location>
        <begin position="80"/>
        <end position="102"/>
    </location>
</feature>
<name>A0ABX1MMK1_9RHOO</name>
<evidence type="ECO:0000256" key="8">
    <source>
        <dbReference type="SAM" id="Phobius"/>
    </source>
</evidence>
<evidence type="ECO:0000259" key="9">
    <source>
        <dbReference type="PROSITE" id="PS50893"/>
    </source>
</evidence>
<evidence type="ECO:0000313" key="12">
    <source>
        <dbReference type="Proteomes" id="UP000652074"/>
    </source>
</evidence>